<gene>
    <name evidence="2" type="ORF">TsFJ059_006626</name>
</gene>
<evidence type="ECO:0000256" key="1">
    <source>
        <dbReference type="SAM" id="MobiDB-lite"/>
    </source>
</evidence>
<protein>
    <submittedName>
        <fullName evidence="2">Uncharacterized protein</fullName>
    </submittedName>
</protein>
<evidence type="ECO:0000313" key="2">
    <source>
        <dbReference type="EMBL" id="KAH0522839.1"/>
    </source>
</evidence>
<organism evidence="2 3">
    <name type="scientific">Trichoderma semiorbis</name>
    <dbReference type="NCBI Taxonomy" id="1491008"/>
    <lineage>
        <taxon>Eukaryota</taxon>
        <taxon>Fungi</taxon>
        <taxon>Dikarya</taxon>
        <taxon>Ascomycota</taxon>
        <taxon>Pezizomycotina</taxon>
        <taxon>Sordariomycetes</taxon>
        <taxon>Hypocreomycetidae</taxon>
        <taxon>Hypocreales</taxon>
        <taxon>Hypocreaceae</taxon>
        <taxon>Trichoderma</taxon>
    </lineage>
</organism>
<evidence type="ECO:0000313" key="3">
    <source>
        <dbReference type="Proteomes" id="UP000826573"/>
    </source>
</evidence>
<dbReference type="EMBL" id="JAIMJC010000007">
    <property type="protein sequence ID" value="KAH0522839.1"/>
    <property type="molecule type" value="Genomic_DNA"/>
</dbReference>
<reference evidence="2 3" key="1">
    <citation type="submission" date="2021-08" db="EMBL/GenBank/DDBJ databases">
        <title>The highly contiguous genome resource for Trichoderma semiorbis FJ059, a fungal antagonistic to plant pathogens.</title>
        <authorList>
            <person name="Liu T."/>
        </authorList>
    </citation>
    <scope>NUCLEOTIDE SEQUENCE [LARGE SCALE GENOMIC DNA]</scope>
    <source>
        <strain evidence="2 3">FJ059</strain>
    </source>
</reference>
<name>A0A9P8HD27_9HYPO</name>
<feature type="region of interest" description="Disordered" evidence="1">
    <location>
        <begin position="1"/>
        <end position="45"/>
    </location>
</feature>
<accession>A0A9P8HD27</accession>
<sequence length="88" mass="9788">MERAMALGCPQRPLSIKEPHENMKLPSDETSWEQEAPPSEPNLTLASPALSNFAEQCHICFVLINWAIAGWPLVPPSRSAILGRFKFS</sequence>
<comment type="caution">
    <text evidence="2">The sequence shown here is derived from an EMBL/GenBank/DDBJ whole genome shotgun (WGS) entry which is preliminary data.</text>
</comment>
<dbReference type="AlphaFoldDB" id="A0A9P8HD27"/>
<feature type="compositionally biased region" description="Basic and acidic residues" evidence="1">
    <location>
        <begin position="15"/>
        <end position="27"/>
    </location>
</feature>
<keyword evidence="3" id="KW-1185">Reference proteome</keyword>
<dbReference type="Proteomes" id="UP000826573">
    <property type="component" value="Unassembled WGS sequence"/>
</dbReference>
<proteinExistence type="predicted"/>